<feature type="short sequence motif" description="Q motif" evidence="5">
    <location>
        <begin position="89"/>
        <end position="117"/>
    </location>
</feature>
<feature type="compositionally biased region" description="Gly residues" evidence="6">
    <location>
        <begin position="584"/>
        <end position="616"/>
    </location>
</feature>
<evidence type="ECO:0000256" key="3">
    <source>
        <dbReference type="ARBA" id="ARBA00022806"/>
    </source>
</evidence>
<dbReference type="GO" id="GO:0003676">
    <property type="term" value="F:nucleic acid binding"/>
    <property type="evidence" value="ECO:0007669"/>
    <property type="project" value="InterPro"/>
</dbReference>
<feature type="region of interest" description="Disordered" evidence="6">
    <location>
        <begin position="517"/>
        <end position="544"/>
    </location>
</feature>
<dbReference type="GO" id="GO:0003724">
    <property type="term" value="F:RNA helicase activity"/>
    <property type="evidence" value="ECO:0007669"/>
    <property type="project" value="InterPro"/>
</dbReference>
<keyword evidence="3" id="KW-0347">Helicase</keyword>
<name>A0A835WJL1_9CHLO</name>
<keyword evidence="1" id="KW-0547">Nucleotide-binding</keyword>
<dbReference type="PANTHER" id="PTHR47960">
    <property type="entry name" value="DEAD-BOX ATP-DEPENDENT RNA HELICASE 50"/>
    <property type="match status" value="1"/>
</dbReference>
<dbReference type="InterPro" id="IPR044742">
    <property type="entry name" value="DEAD/DEAH_RhlB"/>
</dbReference>
<accession>A0A835WJL1</accession>
<dbReference type="GO" id="GO:0016787">
    <property type="term" value="F:hydrolase activity"/>
    <property type="evidence" value="ECO:0007669"/>
    <property type="project" value="UniProtKB-KW"/>
</dbReference>
<dbReference type="PROSITE" id="PS51195">
    <property type="entry name" value="Q_MOTIF"/>
    <property type="match status" value="1"/>
</dbReference>
<evidence type="ECO:0000256" key="6">
    <source>
        <dbReference type="SAM" id="MobiDB-lite"/>
    </source>
</evidence>
<dbReference type="SMART" id="SM00487">
    <property type="entry name" value="DEXDc"/>
    <property type="match status" value="1"/>
</dbReference>
<dbReference type="PROSITE" id="PS51194">
    <property type="entry name" value="HELICASE_CTER"/>
    <property type="match status" value="1"/>
</dbReference>
<dbReference type="Pfam" id="PF00271">
    <property type="entry name" value="Helicase_C"/>
    <property type="match status" value="1"/>
</dbReference>
<evidence type="ECO:0000259" key="7">
    <source>
        <dbReference type="PROSITE" id="PS51192"/>
    </source>
</evidence>
<dbReference type="SUPFAM" id="SSF52540">
    <property type="entry name" value="P-loop containing nucleoside triphosphate hydrolases"/>
    <property type="match status" value="1"/>
</dbReference>
<evidence type="ECO:0000256" key="2">
    <source>
        <dbReference type="ARBA" id="ARBA00022801"/>
    </source>
</evidence>
<dbReference type="InterPro" id="IPR014014">
    <property type="entry name" value="RNA_helicase_DEAD_Q_motif"/>
</dbReference>
<evidence type="ECO:0000313" key="11">
    <source>
        <dbReference type="Proteomes" id="UP000613740"/>
    </source>
</evidence>
<evidence type="ECO:0000259" key="8">
    <source>
        <dbReference type="PROSITE" id="PS51194"/>
    </source>
</evidence>
<keyword evidence="4" id="KW-0067">ATP-binding</keyword>
<evidence type="ECO:0008006" key="12">
    <source>
        <dbReference type="Google" id="ProtNLM"/>
    </source>
</evidence>
<dbReference type="CDD" id="cd18787">
    <property type="entry name" value="SF2_C_DEAD"/>
    <property type="match status" value="1"/>
</dbReference>
<feature type="region of interest" description="Disordered" evidence="6">
    <location>
        <begin position="23"/>
        <end position="52"/>
    </location>
</feature>
<evidence type="ECO:0000256" key="4">
    <source>
        <dbReference type="ARBA" id="ARBA00022840"/>
    </source>
</evidence>
<dbReference type="InterPro" id="IPR014001">
    <property type="entry name" value="Helicase_ATP-bd"/>
</dbReference>
<dbReference type="SMART" id="SM00490">
    <property type="entry name" value="HELICc"/>
    <property type="match status" value="1"/>
</dbReference>
<feature type="region of interest" description="Disordered" evidence="6">
    <location>
        <begin position="563"/>
        <end position="616"/>
    </location>
</feature>
<comment type="caution">
    <text evidence="10">The sequence shown here is derived from an EMBL/GenBank/DDBJ whole genome shotgun (WGS) entry which is preliminary data.</text>
</comment>
<protein>
    <recommendedName>
        <fullName evidence="12">DEAD box RNA helicase</fullName>
    </recommendedName>
</protein>
<evidence type="ECO:0000259" key="9">
    <source>
        <dbReference type="PROSITE" id="PS51195"/>
    </source>
</evidence>
<feature type="compositionally biased region" description="Basic and acidic residues" evidence="6">
    <location>
        <begin position="563"/>
        <end position="577"/>
    </location>
</feature>
<keyword evidence="2" id="KW-0378">Hydrolase</keyword>
<feature type="domain" description="Helicase C-terminal" evidence="8">
    <location>
        <begin position="329"/>
        <end position="485"/>
    </location>
</feature>
<dbReference type="PROSITE" id="PS51192">
    <property type="entry name" value="HELICASE_ATP_BIND_1"/>
    <property type="match status" value="1"/>
</dbReference>
<reference evidence="10" key="1">
    <citation type="journal article" date="2020" name="bioRxiv">
        <title>Comparative genomics of Chlamydomonas.</title>
        <authorList>
            <person name="Craig R.J."/>
            <person name="Hasan A.R."/>
            <person name="Ness R.W."/>
            <person name="Keightley P.D."/>
        </authorList>
    </citation>
    <scope>NUCLEOTIDE SEQUENCE</scope>
    <source>
        <strain evidence="10">CCAP 11/173</strain>
    </source>
</reference>
<evidence type="ECO:0000256" key="5">
    <source>
        <dbReference type="PROSITE-ProRule" id="PRU00552"/>
    </source>
</evidence>
<organism evidence="10 11">
    <name type="scientific">Chlamydomonas schloesseri</name>
    <dbReference type="NCBI Taxonomy" id="2026947"/>
    <lineage>
        <taxon>Eukaryota</taxon>
        <taxon>Viridiplantae</taxon>
        <taxon>Chlorophyta</taxon>
        <taxon>core chlorophytes</taxon>
        <taxon>Chlorophyceae</taxon>
        <taxon>CS clade</taxon>
        <taxon>Chlamydomonadales</taxon>
        <taxon>Chlamydomonadaceae</taxon>
        <taxon>Chlamydomonas</taxon>
    </lineage>
</organism>
<dbReference type="CDD" id="cd00268">
    <property type="entry name" value="DEADc"/>
    <property type="match status" value="1"/>
</dbReference>
<gene>
    <name evidence="10" type="ORF">HYH02_006532</name>
</gene>
<proteinExistence type="predicted"/>
<dbReference type="OrthoDB" id="10256233at2759"/>
<dbReference type="InterPro" id="IPR027417">
    <property type="entry name" value="P-loop_NTPase"/>
</dbReference>
<dbReference type="EMBL" id="JAEHOD010000017">
    <property type="protein sequence ID" value="KAG2448645.1"/>
    <property type="molecule type" value="Genomic_DNA"/>
</dbReference>
<dbReference type="InterPro" id="IPR001650">
    <property type="entry name" value="Helicase_C-like"/>
</dbReference>
<dbReference type="Proteomes" id="UP000613740">
    <property type="component" value="Unassembled WGS sequence"/>
</dbReference>
<dbReference type="Pfam" id="PF00270">
    <property type="entry name" value="DEAD"/>
    <property type="match status" value="1"/>
</dbReference>
<keyword evidence="11" id="KW-1185">Reference proteome</keyword>
<dbReference type="Gene3D" id="3.40.50.300">
    <property type="entry name" value="P-loop containing nucleotide triphosphate hydrolases"/>
    <property type="match status" value="2"/>
</dbReference>
<feature type="domain" description="Helicase ATP-binding" evidence="7">
    <location>
        <begin position="121"/>
        <end position="302"/>
    </location>
</feature>
<sequence>MMLSAGGLRGAASIGGGIRGAGRSPTSLAPAPATNLGVLRPPLPSQTCPYSTNLRGGRQLTVVHVSRPSAPASGSGASSGAGAAAKAPRTFEQLGLNPALVTALHGMGISEPTDIQSLAVPALTGPPANYFLASHTGSGKTLAYLLPLVHNLKAQEAAGFVPKPKRPRVLVLGPTRELTDQINAVAKRLCHTAKFRAACVNAFKGMSEQARQLAGPVDVLVATPTRFLQHVREGNVAYRDIQWLVVDEADTVFEQGWGAEVAQIMAPLRAKPQPAHVLMVSATLTKKVQKAITELVPDAKELKTSTLHRAVSGSQHAFLALPPGGNKLALLGEVLSADSRRRQKTLVFCNTVDSCRAVEHYAREEGLAVVCYHGDMPPEARQESIATFAGATPDMHGGQPLMIATDLAARGLDFPGTVDHVVNFDFPLNSVDYLHRTGRTARAGATGSITSIVSKRDKVLAQRLQYALEHDQPLDGISADPDVLPPTQIATKQRERENDKAREAVAVLGPKGLAKLRATSKAQAERKGGRGAGKAAAKAAKPTLRGSVRGAARFVLLEERLAQRNADKGKGNRDGGQARRSTGGPEGGRGGRGGGGGRGGRGAGRSGGGGGRGGGR</sequence>
<evidence type="ECO:0000313" key="10">
    <source>
        <dbReference type="EMBL" id="KAG2448645.1"/>
    </source>
</evidence>
<dbReference type="GO" id="GO:0005524">
    <property type="term" value="F:ATP binding"/>
    <property type="evidence" value="ECO:0007669"/>
    <property type="project" value="UniProtKB-KW"/>
</dbReference>
<evidence type="ECO:0000256" key="1">
    <source>
        <dbReference type="ARBA" id="ARBA00022741"/>
    </source>
</evidence>
<feature type="domain" description="DEAD-box RNA helicase Q" evidence="9">
    <location>
        <begin position="89"/>
        <end position="117"/>
    </location>
</feature>
<dbReference type="AlphaFoldDB" id="A0A835WJL1"/>
<dbReference type="InterPro" id="IPR011545">
    <property type="entry name" value="DEAD/DEAH_box_helicase_dom"/>
</dbReference>